<name>B3QS39_CHLT3</name>
<accession>B3QS39</accession>
<dbReference type="AlphaFoldDB" id="B3QS39"/>
<dbReference type="PANTHER" id="PTHR10434">
    <property type="entry name" value="1-ACYL-SN-GLYCEROL-3-PHOSPHATE ACYLTRANSFERASE"/>
    <property type="match status" value="1"/>
</dbReference>
<dbReference type="Pfam" id="PF01553">
    <property type="entry name" value="Acyltransferase"/>
    <property type="match status" value="1"/>
</dbReference>
<evidence type="ECO:0000259" key="4">
    <source>
        <dbReference type="SMART" id="SM00563"/>
    </source>
</evidence>
<dbReference type="HOGENOM" id="CLU_088175_0_0_10"/>
<dbReference type="InterPro" id="IPR002123">
    <property type="entry name" value="Plipid/glycerol_acylTrfase"/>
</dbReference>
<dbReference type="PANTHER" id="PTHR10434:SF40">
    <property type="entry name" value="1-ACYL-SN-GLYCEROL-3-PHOSPHATE ACYLTRANSFERASE"/>
    <property type="match status" value="1"/>
</dbReference>
<evidence type="ECO:0000256" key="1">
    <source>
        <dbReference type="ARBA" id="ARBA00005189"/>
    </source>
</evidence>
<evidence type="ECO:0000313" key="5">
    <source>
        <dbReference type="EMBL" id="ACF13984.1"/>
    </source>
</evidence>
<proteinExistence type="predicted"/>
<sequence length="259" mass="29767">MNCPVIQSNYRSQVKKKHWLAPLSPNLAFYLPMMKTVFLSSRAAKRGHYGDAEWAESSYEIFHHLERAGVQFNVENIDVVDRLNSPCVFIGNHMSTLETFVLPFMLQPHLPIVFVVKKELTEYPVFRYVMNSRNPIIVGRTNPKEDLQNMMQGAEARLKKNISILIFPQTTRTHKFDPSQFNTIGVKIAKRNNVPVIPLALKTNAWGNGRLIKDFGKINPKTTVHFAFGEPMMVEGNGKETHEQIIQFIQEKLQKWETA</sequence>
<dbReference type="KEGG" id="cts:Ctha_1525"/>
<keyword evidence="3 5" id="KW-0012">Acyltransferase</keyword>
<dbReference type="EMBL" id="CP001100">
    <property type="protein sequence ID" value="ACF13984.1"/>
    <property type="molecule type" value="Genomic_DNA"/>
</dbReference>
<dbReference type="eggNOG" id="COG0204">
    <property type="taxonomic scope" value="Bacteria"/>
</dbReference>
<evidence type="ECO:0000256" key="3">
    <source>
        <dbReference type="ARBA" id="ARBA00023315"/>
    </source>
</evidence>
<evidence type="ECO:0000256" key="2">
    <source>
        <dbReference type="ARBA" id="ARBA00022679"/>
    </source>
</evidence>
<organism evidence="5 6">
    <name type="scientific">Chloroherpeton thalassium (strain ATCC 35110 / GB-78)</name>
    <dbReference type="NCBI Taxonomy" id="517418"/>
    <lineage>
        <taxon>Bacteria</taxon>
        <taxon>Pseudomonadati</taxon>
        <taxon>Chlorobiota</taxon>
        <taxon>Chlorobiia</taxon>
        <taxon>Chlorobiales</taxon>
        <taxon>Chloroherpetonaceae</taxon>
        <taxon>Chloroherpeton</taxon>
    </lineage>
</organism>
<dbReference type="OrthoDB" id="9803035at2"/>
<feature type="domain" description="Phospholipid/glycerol acyltransferase" evidence="4">
    <location>
        <begin position="87"/>
        <end position="204"/>
    </location>
</feature>
<dbReference type="GO" id="GO:0003841">
    <property type="term" value="F:1-acylglycerol-3-phosphate O-acyltransferase activity"/>
    <property type="evidence" value="ECO:0007669"/>
    <property type="project" value="TreeGrafter"/>
</dbReference>
<gene>
    <name evidence="5" type="ordered locus">Ctha_1525</name>
</gene>
<dbReference type="SMART" id="SM00563">
    <property type="entry name" value="PlsC"/>
    <property type="match status" value="1"/>
</dbReference>
<dbReference type="GO" id="GO:0006654">
    <property type="term" value="P:phosphatidic acid biosynthetic process"/>
    <property type="evidence" value="ECO:0007669"/>
    <property type="project" value="TreeGrafter"/>
</dbReference>
<dbReference type="STRING" id="517418.Ctha_1525"/>
<reference evidence="5 6" key="1">
    <citation type="submission" date="2008-06" db="EMBL/GenBank/DDBJ databases">
        <title>Complete sequence of Chloroherpeton thalassium ATCC 35110.</title>
        <authorList>
            <consortium name="US DOE Joint Genome Institute"/>
            <person name="Lucas S."/>
            <person name="Copeland A."/>
            <person name="Lapidus A."/>
            <person name="Glavina del Rio T."/>
            <person name="Dalin E."/>
            <person name="Tice H."/>
            <person name="Bruce D."/>
            <person name="Goodwin L."/>
            <person name="Pitluck S."/>
            <person name="Schmutz J."/>
            <person name="Larimer F."/>
            <person name="Land M."/>
            <person name="Hauser L."/>
            <person name="Kyrpides N."/>
            <person name="Mikhailova N."/>
            <person name="Liu Z."/>
            <person name="Li T."/>
            <person name="Zhao F."/>
            <person name="Overmann J."/>
            <person name="Bryant D.A."/>
            <person name="Richardson P."/>
        </authorList>
    </citation>
    <scope>NUCLEOTIDE SEQUENCE [LARGE SCALE GENOMIC DNA]</scope>
    <source>
        <strain evidence="6">ATCC 35110 / GB-78</strain>
    </source>
</reference>
<protein>
    <submittedName>
        <fullName evidence="5">Phospholipid/glycerol acyltransferase</fullName>
    </submittedName>
</protein>
<comment type="pathway">
    <text evidence="1">Lipid metabolism.</text>
</comment>
<dbReference type="Proteomes" id="UP000001208">
    <property type="component" value="Chromosome"/>
</dbReference>
<keyword evidence="6" id="KW-1185">Reference proteome</keyword>
<dbReference type="CDD" id="cd07989">
    <property type="entry name" value="LPLAT_AGPAT-like"/>
    <property type="match status" value="1"/>
</dbReference>
<evidence type="ECO:0000313" key="6">
    <source>
        <dbReference type="Proteomes" id="UP000001208"/>
    </source>
</evidence>
<dbReference type="SUPFAM" id="SSF69593">
    <property type="entry name" value="Glycerol-3-phosphate (1)-acyltransferase"/>
    <property type="match status" value="1"/>
</dbReference>
<keyword evidence="2 5" id="KW-0808">Transferase</keyword>